<dbReference type="CDD" id="cd12107">
    <property type="entry name" value="Hemerythrin"/>
    <property type="match status" value="1"/>
</dbReference>
<dbReference type="RefSeq" id="WP_265425319.1">
    <property type="nucleotide sequence ID" value="NZ_JAPFPW010000011.1"/>
</dbReference>
<dbReference type="SUPFAM" id="SSF47188">
    <property type="entry name" value="Hemerythrin-like"/>
    <property type="match status" value="1"/>
</dbReference>
<comment type="similarity">
    <text evidence="1">Belongs to the hemerythrin family.</text>
</comment>
<proteinExistence type="inferred from homology"/>
<evidence type="ECO:0000256" key="3">
    <source>
        <dbReference type="ARBA" id="ARBA00022723"/>
    </source>
</evidence>
<evidence type="ECO:0000313" key="6">
    <source>
        <dbReference type="EMBL" id="MCW7754400.1"/>
    </source>
</evidence>
<evidence type="ECO:0000259" key="5">
    <source>
        <dbReference type="Pfam" id="PF01814"/>
    </source>
</evidence>
<dbReference type="PANTHER" id="PTHR37164">
    <property type="entry name" value="BACTERIOHEMERYTHRIN"/>
    <property type="match status" value="1"/>
</dbReference>
<evidence type="ECO:0000256" key="4">
    <source>
        <dbReference type="ARBA" id="ARBA00023004"/>
    </source>
</evidence>
<dbReference type="InterPro" id="IPR012312">
    <property type="entry name" value="Hemerythrin-like"/>
</dbReference>
<keyword evidence="7" id="KW-1185">Reference proteome</keyword>
<reference evidence="6 7" key="1">
    <citation type="submission" date="2022-11" db="EMBL/GenBank/DDBJ databases">
        <title>Desulfobotulus tamanensis H1 sp. nov. - anaerobic, alkaliphilic, sulphate reducing bacterium isolated from terrestrial mud volcano.</title>
        <authorList>
            <person name="Frolova A."/>
            <person name="Merkel A.Y."/>
            <person name="Slobodkin A.I."/>
        </authorList>
    </citation>
    <scope>NUCLEOTIDE SEQUENCE [LARGE SCALE GENOMIC DNA]</scope>
    <source>
        <strain evidence="6 7">H1</strain>
    </source>
</reference>
<name>A0ABT3NAA7_9BACT</name>
<dbReference type="NCBIfam" id="TIGR02481">
    <property type="entry name" value="hemeryth_dom"/>
    <property type="match status" value="1"/>
</dbReference>
<dbReference type="InterPro" id="IPR050669">
    <property type="entry name" value="Hemerythrin"/>
</dbReference>
<accession>A0ABT3NAA7</accession>
<comment type="caution">
    <text evidence="6">The sequence shown here is derived from an EMBL/GenBank/DDBJ whole genome shotgun (WGS) entry which is preliminary data.</text>
</comment>
<dbReference type="InterPro" id="IPR035938">
    <property type="entry name" value="Hemerythrin-like_sf"/>
</dbReference>
<dbReference type="InterPro" id="IPR016131">
    <property type="entry name" value="Haemerythrin_Fe_BS"/>
</dbReference>
<evidence type="ECO:0000313" key="7">
    <source>
        <dbReference type="Proteomes" id="UP001209681"/>
    </source>
</evidence>
<feature type="domain" description="Hemerythrin-like" evidence="5">
    <location>
        <begin position="17"/>
        <end position="125"/>
    </location>
</feature>
<protein>
    <submittedName>
        <fullName evidence="6">Hemerythrin family protein</fullName>
    </submittedName>
</protein>
<dbReference type="PANTHER" id="PTHR37164:SF1">
    <property type="entry name" value="BACTERIOHEMERYTHRIN"/>
    <property type="match status" value="1"/>
</dbReference>
<dbReference type="NCBIfam" id="NF033749">
    <property type="entry name" value="bact_hemeryth"/>
    <property type="match status" value="1"/>
</dbReference>
<dbReference type="Proteomes" id="UP001209681">
    <property type="component" value="Unassembled WGS sequence"/>
</dbReference>
<sequence length="138" mass="16665">MSPQFHWLPEYAIGNPEIDAQHRMLFDLANRIFRIMDPRQDFKELKATLQSLFEYMHVHFDAEEELMREWGYPDIDYHRNLHELIRRDMNSLVEGVYDLHRLKGELNVLMTQWVLVHIRDEDSKLGSFHRSHTQTKGM</sequence>
<keyword evidence="4" id="KW-0408">Iron</keyword>
<dbReference type="Gene3D" id="1.20.120.50">
    <property type="entry name" value="Hemerythrin-like"/>
    <property type="match status" value="1"/>
</dbReference>
<evidence type="ECO:0000256" key="2">
    <source>
        <dbReference type="ARBA" id="ARBA00022621"/>
    </source>
</evidence>
<dbReference type="Pfam" id="PF01814">
    <property type="entry name" value="Hemerythrin"/>
    <property type="match status" value="1"/>
</dbReference>
<organism evidence="6 7">
    <name type="scientific">Desulfobotulus pelophilus</name>
    <dbReference type="NCBI Taxonomy" id="2823377"/>
    <lineage>
        <taxon>Bacteria</taxon>
        <taxon>Pseudomonadati</taxon>
        <taxon>Thermodesulfobacteriota</taxon>
        <taxon>Desulfobacteria</taxon>
        <taxon>Desulfobacterales</taxon>
        <taxon>Desulfobacteraceae</taxon>
        <taxon>Desulfobotulus</taxon>
    </lineage>
</organism>
<gene>
    <name evidence="6" type="ORF">OOT00_10425</name>
</gene>
<dbReference type="InterPro" id="IPR012827">
    <property type="entry name" value="Hemerythrin_metal-bd"/>
</dbReference>
<keyword evidence="3" id="KW-0479">Metal-binding</keyword>
<keyword evidence="2" id="KW-0813">Transport</keyword>
<dbReference type="EMBL" id="JAPFPW010000011">
    <property type="protein sequence ID" value="MCW7754400.1"/>
    <property type="molecule type" value="Genomic_DNA"/>
</dbReference>
<evidence type="ECO:0000256" key="1">
    <source>
        <dbReference type="ARBA" id="ARBA00010587"/>
    </source>
</evidence>
<keyword evidence="2" id="KW-0561">Oxygen transport</keyword>
<dbReference type="PROSITE" id="PS00550">
    <property type="entry name" value="HEMERYTHRINS"/>
    <property type="match status" value="1"/>
</dbReference>